<accession>A0A8C0U235</accession>
<dbReference type="Pfam" id="PF00096">
    <property type="entry name" value="zf-C2H2"/>
    <property type="match status" value="2"/>
</dbReference>
<dbReference type="PANTHER" id="PTHR23226">
    <property type="entry name" value="ZINC FINGER AND SCAN DOMAIN-CONTAINING"/>
    <property type="match status" value="1"/>
</dbReference>
<dbReference type="PANTHER" id="PTHR23226:SF416">
    <property type="entry name" value="FI01424P"/>
    <property type="match status" value="1"/>
</dbReference>
<dbReference type="PROSITE" id="PS50157">
    <property type="entry name" value="ZINC_FINGER_C2H2_2"/>
    <property type="match status" value="2"/>
</dbReference>
<evidence type="ECO:0000256" key="5">
    <source>
        <dbReference type="ARBA" id="ARBA00022771"/>
    </source>
</evidence>
<dbReference type="GO" id="GO:0005654">
    <property type="term" value="C:nucleoplasm"/>
    <property type="evidence" value="ECO:0007669"/>
    <property type="project" value="UniProtKB-ARBA"/>
</dbReference>
<evidence type="ECO:0000256" key="3">
    <source>
        <dbReference type="ARBA" id="ARBA00022723"/>
    </source>
</evidence>
<dbReference type="SUPFAM" id="SSF57667">
    <property type="entry name" value="beta-beta-alpha zinc fingers"/>
    <property type="match status" value="1"/>
</dbReference>
<keyword evidence="8" id="KW-0804">Transcription</keyword>
<sequence length="140" mass="16122">MNISFSRSSFLIRHQMIHTGEWAYECGECGKGFSCNSKLITHQRIHSGERPYECPECGKRFHIRFSLFRHQRIHTDERPFRSMSRGKPVVQVTKPLLTSRNESSVPCNHLQTITWQTSISARPKPPNQVPCDIQGLSLCP</sequence>
<dbReference type="PROSITE" id="PS00028">
    <property type="entry name" value="ZINC_FINGER_C2H2_1"/>
    <property type="match status" value="2"/>
</dbReference>
<evidence type="ECO:0000256" key="9">
    <source>
        <dbReference type="ARBA" id="ARBA00023242"/>
    </source>
</evidence>
<reference evidence="12" key="2">
    <citation type="submission" date="2025-09" db="UniProtKB">
        <authorList>
            <consortium name="Ensembl"/>
        </authorList>
    </citation>
    <scope>IDENTIFICATION</scope>
</reference>
<evidence type="ECO:0000256" key="8">
    <source>
        <dbReference type="ARBA" id="ARBA00023163"/>
    </source>
</evidence>
<feature type="domain" description="C2H2-type" evidence="11">
    <location>
        <begin position="24"/>
        <end position="51"/>
    </location>
</feature>
<evidence type="ECO:0000256" key="7">
    <source>
        <dbReference type="ARBA" id="ARBA00023015"/>
    </source>
</evidence>
<dbReference type="Gene3D" id="3.30.160.60">
    <property type="entry name" value="Classic Zinc Finger"/>
    <property type="match status" value="3"/>
</dbReference>
<comment type="subcellular location">
    <subcellularLocation>
        <location evidence="1">Nucleus</location>
    </subcellularLocation>
</comment>
<keyword evidence="7" id="KW-0805">Transcription regulation</keyword>
<dbReference type="Ensembl" id="ENSCCET00000003807.1">
    <property type="protein sequence ID" value="ENSCCEP00000002288.1"/>
    <property type="gene ID" value="ENSCCEG00000002571.1"/>
</dbReference>
<dbReference type="Proteomes" id="UP000694410">
    <property type="component" value="Unplaced"/>
</dbReference>
<dbReference type="FunFam" id="3.30.160.60:FF:000666">
    <property type="entry name" value="RB-associated KRAB zinc finger protein-like"/>
    <property type="match status" value="1"/>
</dbReference>
<protein>
    <recommendedName>
        <fullName evidence="11">C2H2-type domain-containing protein</fullName>
    </recommendedName>
</protein>
<evidence type="ECO:0000256" key="4">
    <source>
        <dbReference type="ARBA" id="ARBA00022737"/>
    </source>
</evidence>
<name>A0A8C0U235_CYACU</name>
<dbReference type="GO" id="GO:0000978">
    <property type="term" value="F:RNA polymerase II cis-regulatory region sequence-specific DNA binding"/>
    <property type="evidence" value="ECO:0007669"/>
    <property type="project" value="TreeGrafter"/>
</dbReference>
<keyword evidence="5 10" id="KW-0863">Zinc-finger</keyword>
<proteinExistence type="inferred from homology"/>
<organism evidence="12 13">
    <name type="scientific">Cyanistes caeruleus</name>
    <name type="common">Eurasian blue tit</name>
    <name type="synonym">Parus caeruleus</name>
    <dbReference type="NCBI Taxonomy" id="156563"/>
    <lineage>
        <taxon>Eukaryota</taxon>
        <taxon>Metazoa</taxon>
        <taxon>Chordata</taxon>
        <taxon>Craniata</taxon>
        <taxon>Vertebrata</taxon>
        <taxon>Euteleostomi</taxon>
        <taxon>Archelosauria</taxon>
        <taxon>Archosauria</taxon>
        <taxon>Dinosauria</taxon>
        <taxon>Saurischia</taxon>
        <taxon>Theropoda</taxon>
        <taxon>Coelurosauria</taxon>
        <taxon>Aves</taxon>
        <taxon>Neognathae</taxon>
        <taxon>Neoaves</taxon>
        <taxon>Telluraves</taxon>
        <taxon>Australaves</taxon>
        <taxon>Passeriformes</taxon>
        <taxon>Paridae</taxon>
        <taxon>Cyanistes</taxon>
    </lineage>
</organism>
<dbReference type="SMART" id="SM00355">
    <property type="entry name" value="ZnF_C2H2"/>
    <property type="match status" value="2"/>
</dbReference>
<evidence type="ECO:0000259" key="11">
    <source>
        <dbReference type="PROSITE" id="PS50157"/>
    </source>
</evidence>
<keyword evidence="3" id="KW-0479">Metal-binding</keyword>
<evidence type="ECO:0000256" key="1">
    <source>
        <dbReference type="ARBA" id="ARBA00004123"/>
    </source>
</evidence>
<dbReference type="InterPro" id="IPR013087">
    <property type="entry name" value="Znf_C2H2_type"/>
</dbReference>
<evidence type="ECO:0000313" key="13">
    <source>
        <dbReference type="Proteomes" id="UP000694410"/>
    </source>
</evidence>
<keyword evidence="6" id="KW-0862">Zinc</keyword>
<dbReference type="GO" id="GO:0000981">
    <property type="term" value="F:DNA-binding transcription factor activity, RNA polymerase II-specific"/>
    <property type="evidence" value="ECO:0007669"/>
    <property type="project" value="TreeGrafter"/>
</dbReference>
<comment type="similarity">
    <text evidence="2">Belongs to the krueppel C2H2-type zinc-finger protein family.</text>
</comment>
<dbReference type="FunFam" id="3.30.160.60:FF:002343">
    <property type="entry name" value="Zinc finger protein 33A"/>
    <property type="match status" value="1"/>
</dbReference>
<keyword evidence="9" id="KW-0539">Nucleus</keyword>
<evidence type="ECO:0000256" key="10">
    <source>
        <dbReference type="PROSITE-ProRule" id="PRU00042"/>
    </source>
</evidence>
<dbReference type="GO" id="GO:0008270">
    <property type="term" value="F:zinc ion binding"/>
    <property type="evidence" value="ECO:0007669"/>
    <property type="project" value="UniProtKB-KW"/>
</dbReference>
<evidence type="ECO:0000313" key="12">
    <source>
        <dbReference type="Ensembl" id="ENSCCEP00000002288.1"/>
    </source>
</evidence>
<keyword evidence="4" id="KW-0677">Repeat</keyword>
<keyword evidence="13" id="KW-1185">Reference proteome</keyword>
<dbReference type="InterPro" id="IPR036236">
    <property type="entry name" value="Znf_C2H2_sf"/>
</dbReference>
<evidence type="ECO:0000256" key="2">
    <source>
        <dbReference type="ARBA" id="ARBA00006991"/>
    </source>
</evidence>
<reference evidence="12" key="1">
    <citation type="submission" date="2025-08" db="UniProtKB">
        <authorList>
            <consortium name="Ensembl"/>
        </authorList>
    </citation>
    <scope>IDENTIFICATION</scope>
</reference>
<feature type="domain" description="C2H2-type" evidence="11">
    <location>
        <begin position="52"/>
        <end position="79"/>
    </location>
</feature>
<evidence type="ECO:0000256" key="6">
    <source>
        <dbReference type="ARBA" id="ARBA00022833"/>
    </source>
</evidence>
<dbReference type="AlphaFoldDB" id="A0A8C0U235"/>